<keyword evidence="1" id="KW-0175">Coiled coil</keyword>
<evidence type="ECO:0008006" key="4">
    <source>
        <dbReference type="Google" id="ProtNLM"/>
    </source>
</evidence>
<reference evidence="2" key="1">
    <citation type="submission" date="2022-09" db="EMBL/GenBank/DDBJ databases">
        <title>Fusarium specimens isolated from Avocado Roots.</title>
        <authorList>
            <person name="Stajich J."/>
            <person name="Roper C."/>
            <person name="Heimlech-Rivalta G."/>
        </authorList>
    </citation>
    <scope>NUCLEOTIDE SEQUENCE</scope>
    <source>
        <strain evidence="2">CF00095</strain>
    </source>
</reference>
<protein>
    <recommendedName>
        <fullName evidence="4">Vegetative incompatibility protein het-e-1</fullName>
    </recommendedName>
</protein>
<evidence type="ECO:0000256" key="1">
    <source>
        <dbReference type="SAM" id="Coils"/>
    </source>
</evidence>
<proteinExistence type="predicted"/>
<dbReference type="Proteomes" id="UP001152024">
    <property type="component" value="Unassembled WGS sequence"/>
</dbReference>
<keyword evidence="3" id="KW-1185">Reference proteome</keyword>
<organism evidence="2 3">
    <name type="scientific">Fusarium equiseti</name>
    <name type="common">Fusarium scirpi</name>
    <dbReference type="NCBI Taxonomy" id="61235"/>
    <lineage>
        <taxon>Eukaryota</taxon>
        <taxon>Fungi</taxon>
        <taxon>Dikarya</taxon>
        <taxon>Ascomycota</taxon>
        <taxon>Pezizomycotina</taxon>
        <taxon>Sordariomycetes</taxon>
        <taxon>Hypocreomycetidae</taxon>
        <taxon>Hypocreales</taxon>
        <taxon>Nectriaceae</taxon>
        <taxon>Fusarium</taxon>
        <taxon>Fusarium incarnatum-equiseti species complex</taxon>
    </lineage>
</organism>
<dbReference type="EMBL" id="JAOQBH010000018">
    <property type="protein sequence ID" value="KAJ4123054.1"/>
    <property type="molecule type" value="Genomic_DNA"/>
</dbReference>
<feature type="coiled-coil region" evidence="1">
    <location>
        <begin position="41"/>
        <end position="86"/>
    </location>
</feature>
<sequence length="421" mass="48220">MAAVAERLGTNLLKKFACGLAKEAGSKLMEKGLEEIFGSEMEDLKNEIHGEIEQVKKEIQEAIKEIREVKEAVDNLTNKLSQSILQLRTDTLKGHLTTVNSVWNEIMDILETAVIDADISDAKTRKRRMRELQTRLDYMLTRASNEVPKSLENIHDFLGEVGENSFLKQLAQQAFDSSRDFRLFFFKARSLVESYWSVVCRGIQLLQMATEAPRVKFYEGRRTTERHLGYIEQQHELFVSAIGKATIDLFEHMCGEHIGPTEVAFATNTGTGIEKDPNLPLDCPHARFTAQPSKWILTQLPGREGAQGQVEFNWFSDWAYYFHIPLTDDYLTRHLVVTKLIEINIPWPIIGAKNGSSSLDAWYIKPHAPGSDRFTIFQVDKDEFYYHLVINEGLRIVRTPKGQNSPCQDKLFQLRPWLENV</sequence>
<accession>A0ABQ8R1S6</accession>
<evidence type="ECO:0000313" key="3">
    <source>
        <dbReference type="Proteomes" id="UP001152024"/>
    </source>
</evidence>
<evidence type="ECO:0000313" key="2">
    <source>
        <dbReference type="EMBL" id="KAJ4123054.1"/>
    </source>
</evidence>
<comment type="caution">
    <text evidence="2">The sequence shown here is derived from an EMBL/GenBank/DDBJ whole genome shotgun (WGS) entry which is preliminary data.</text>
</comment>
<gene>
    <name evidence="2" type="ORF">NW768_010047</name>
</gene>
<name>A0ABQ8R1S6_FUSEQ</name>